<protein>
    <submittedName>
        <fullName evidence="2">Serine/threonine-protein kinase ATM</fullName>
    </submittedName>
</protein>
<gene>
    <name evidence="2" type="ORF">Sangu_1999300</name>
</gene>
<dbReference type="PANTHER" id="PTHR37079">
    <property type="entry name" value="SERINE/THREONINE-PROTEIN KINASE ATM"/>
    <property type="match status" value="1"/>
</dbReference>
<reference evidence="2" key="1">
    <citation type="submission" date="2020-06" db="EMBL/GenBank/DDBJ databases">
        <authorList>
            <person name="Li T."/>
            <person name="Hu X."/>
            <person name="Zhang T."/>
            <person name="Song X."/>
            <person name="Zhang H."/>
            <person name="Dai N."/>
            <person name="Sheng W."/>
            <person name="Hou X."/>
            <person name="Wei L."/>
        </authorList>
    </citation>
    <scope>NUCLEOTIDE SEQUENCE</scope>
    <source>
        <strain evidence="2">G01</strain>
        <tissue evidence="2">Leaf</tissue>
    </source>
</reference>
<feature type="transmembrane region" description="Helical" evidence="1">
    <location>
        <begin position="90"/>
        <end position="113"/>
    </location>
</feature>
<sequence length="583" mass="65179">MKLVVSSREKVVSAEEVLAAGPQPSPIMETAIITLMHLVLHSEKIELQAVFMICVIAAINPCHRELICATLDSLSVELRYTNRTKYMEELMGPILFCWVACGVSLVALVEWLLPALILQEDISNIQWLAKVACQACPDLVKHHFVQIFSVCMALHCSKKAGWDKGSRVLGTSILHIAEISEHERDELIKKRMVSIVNHTLSLASTDPDPPLPFFPKDTIACAIQTVVDGFLDSDDQSRSLNLVDKINIFRSDRVFMFIVDMHYKVSAAAHHWHKCKHLAGIEVLVNLLGHRAIIPSTFNYLLNLVGQFVGCQYLMDQCCHIISTLLKISRDSPSGESTRVLGEQLQFLVSRLVAYCVPSESCGNLSATALSQVVSLLQQLTVGSDSSLYEYIKVELAELEPFPEVDIFDGIRKFHQKICETYSPRAHLLNFVKRSHFVPPRLLICSLRALHKNMSTNGKHPWKEREDNFLKDAYWHSDNEIVHAAWNLVRICSLASTNGLGAMVSDFISRVGIGDPHRVVFHLPGDSYVHVSGMVRAASAADPNIHMVTGVSNEVLLVLLRLLKKYLMDDSVEMIDMASQALR</sequence>
<dbReference type="GO" id="GO:0006974">
    <property type="term" value="P:DNA damage response"/>
    <property type="evidence" value="ECO:0007669"/>
    <property type="project" value="InterPro"/>
</dbReference>
<dbReference type="GO" id="GO:0004674">
    <property type="term" value="F:protein serine/threonine kinase activity"/>
    <property type="evidence" value="ECO:0007669"/>
    <property type="project" value="InterPro"/>
</dbReference>
<keyword evidence="1" id="KW-1133">Transmembrane helix</keyword>
<evidence type="ECO:0000256" key="1">
    <source>
        <dbReference type="SAM" id="Phobius"/>
    </source>
</evidence>
<keyword evidence="2" id="KW-0808">Transferase</keyword>
<comment type="caution">
    <text evidence="2">The sequence shown here is derived from an EMBL/GenBank/DDBJ whole genome shotgun (WGS) entry which is preliminary data.</text>
</comment>
<keyword evidence="1" id="KW-0812">Transmembrane</keyword>
<dbReference type="PANTHER" id="PTHR37079:SF4">
    <property type="entry name" value="SERINE_THREONINE-PROTEIN KINASE ATM"/>
    <property type="match status" value="1"/>
</dbReference>
<name>A0AAW2LL53_9LAMI</name>
<dbReference type="EMBL" id="JACGWK010000013">
    <property type="protein sequence ID" value="KAL0318431.1"/>
    <property type="molecule type" value="Genomic_DNA"/>
</dbReference>
<dbReference type="InterPro" id="IPR057445">
    <property type="entry name" value="ATM_TPR"/>
</dbReference>
<feature type="non-terminal residue" evidence="2">
    <location>
        <position position="583"/>
    </location>
</feature>
<keyword evidence="1" id="KW-0472">Membrane</keyword>
<keyword evidence="2" id="KW-0418">Kinase</keyword>
<dbReference type="AlphaFoldDB" id="A0AAW2LL53"/>
<accession>A0AAW2LL53</accession>
<dbReference type="InterPro" id="IPR038980">
    <property type="entry name" value="ATM_plant"/>
</dbReference>
<proteinExistence type="predicted"/>
<dbReference type="Pfam" id="PF25360">
    <property type="entry name" value="TPR_ATM"/>
    <property type="match status" value="1"/>
</dbReference>
<reference evidence="2" key="2">
    <citation type="journal article" date="2024" name="Plant">
        <title>Genomic evolution and insights into agronomic trait innovations of Sesamum species.</title>
        <authorList>
            <person name="Miao H."/>
            <person name="Wang L."/>
            <person name="Qu L."/>
            <person name="Liu H."/>
            <person name="Sun Y."/>
            <person name="Le M."/>
            <person name="Wang Q."/>
            <person name="Wei S."/>
            <person name="Zheng Y."/>
            <person name="Lin W."/>
            <person name="Duan Y."/>
            <person name="Cao H."/>
            <person name="Xiong S."/>
            <person name="Wang X."/>
            <person name="Wei L."/>
            <person name="Li C."/>
            <person name="Ma Q."/>
            <person name="Ju M."/>
            <person name="Zhao R."/>
            <person name="Li G."/>
            <person name="Mu C."/>
            <person name="Tian Q."/>
            <person name="Mei H."/>
            <person name="Zhang T."/>
            <person name="Gao T."/>
            <person name="Zhang H."/>
        </authorList>
    </citation>
    <scope>NUCLEOTIDE SEQUENCE</scope>
    <source>
        <strain evidence="2">G01</strain>
    </source>
</reference>
<organism evidence="2">
    <name type="scientific">Sesamum angustifolium</name>
    <dbReference type="NCBI Taxonomy" id="2727405"/>
    <lineage>
        <taxon>Eukaryota</taxon>
        <taxon>Viridiplantae</taxon>
        <taxon>Streptophyta</taxon>
        <taxon>Embryophyta</taxon>
        <taxon>Tracheophyta</taxon>
        <taxon>Spermatophyta</taxon>
        <taxon>Magnoliopsida</taxon>
        <taxon>eudicotyledons</taxon>
        <taxon>Gunneridae</taxon>
        <taxon>Pentapetalae</taxon>
        <taxon>asterids</taxon>
        <taxon>lamiids</taxon>
        <taxon>Lamiales</taxon>
        <taxon>Pedaliaceae</taxon>
        <taxon>Sesamum</taxon>
    </lineage>
</organism>
<evidence type="ECO:0000313" key="2">
    <source>
        <dbReference type="EMBL" id="KAL0318431.1"/>
    </source>
</evidence>